<dbReference type="PROSITE" id="PS50931">
    <property type="entry name" value="HTH_LYSR"/>
    <property type="match status" value="1"/>
</dbReference>
<gene>
    <name evidence="6" type="primary">cysB</name>
    <name evidence="6" type="ORF">SAMEA44547418_00645</name>
</gene>
<reference evidence="6 7" key="1">
    <citation type="submission" date="2017-06" db="EMBL/GenBank/DDBJ databases">
        <authorList>
            <consortium name="Pathogen Informatics"/>
        </authorList>
    </citation>
    <scope>NUCLEOTIDE SEQUENCE [LARGE SCALE GENOMIC DNA]</scope>
    <source>
        <strain evidence="6 7">NCTC12018</strain>
    </source>
</reference>
<dbReference type="PANTHER" id="PTHR30346:SF0">
    <property type="entry name" value="HCA OPERON TRANSCRIPTIONAL ACTIVATOR HCAR"/>
    <property type="match status" value="1"/>
</dbReference>
<dbReference type="CDD" id="cd05466">
    <property type="entry name" value="PBP2_LTTR_substrate"/>
    <property type="match status" value="1"/>
</dbReference>
<dbReference type="InterPro" id="IPR036390">
    <property type="entry name" value="WH_DNA-bd_sf"/>
</dbReference>
<evidence type="ECO:0000256" key="3">
    <source>
        <dbReference type="ARBA" id="ARBA00023125"/>
    </source>
</evidence>
<dbReference type="PRINTS" id="PR00039">
    <property type="entry name" value="HTHLYSR"/>
</dbReference>
<dbReference type="EMBL" id="LT906470">
    <property type="protein sequence ID" value="SNV61121.1"/>
    <property type="molecule type" value="Genomic_DNA"/>
</dbReference>
<dbReference type="GO" id="GO:0003677">
    <property type="term" value="F:DNA binding"/>
    <property type="evidence" value="ECO:0007669"/>
    <property type="project" value="UniProtKB-KW"/>
</dbReference>
<dbReference type="AlphaFoldDB" id="A0A239YPI3"/>
<sequence length="313" mass="35714">MTLQQLKYVTTIANIGSISEAAKRLFVSQPSLTKAIKELEREMGITIFDRTNKGITVSKEGERFLGYARQVLEQAALLEEQYKSQGGGKKQFSVSTQHYSFAVSAFIELLKGAGIDQYDVSLRETQTYEIIDDVAHMKSEIGLLFYNDFNRPVLEKLIHTNELTFTELFRAHPHIFISKNHPLAHKPSVSMDELEDYPYLSFEQGDHNSFYFSEEIFSTVVRPKHIRVRDRASLFSLLIGLDGYTVSSGVIDEEINGENIISVPLSEEGIMHIGYITNNKMQRSRLGQEYIQALEQYVRNYGKHIQLPTTEES</sequence>
<protein>
    <submittedName>
        <fullName evidence="6">Cys regulon transcriptional activator</fullName>
    </submittedName>
</protein>
<keyword evidence="3" id="KW-0238">DNA-binding</keyword>
<dbReference type="RefSeq" id="WP_095065656.1">
    <property type="nucleotide sequence ID" value="NZ_LT906470.1"/>
</dbReference>
<proteinExistence type="inferred from homology"/>
<dbReference type="InterPro" id="IPR036388">
    <property type="entry name" value="WH-like_DNA-bd_sf"/>
</dbReference>
<dbReference type="FunFam" id="1.10.10.10:FF:000001">
    <property type="entry name" value="LysR family transcriptional regulator"/>
    <property type="match status" value="1"/>
</dbReference>
<evidence type="ECO:0000259" key="5">
    <source>
        <dbReference type="PROSITE" id="PS50931"/>
    </source>
</evidence>
<dbReference type="GO" id="GO:0032993">
    <property type="term" value="C:protein-DNA complex"/>
    <property type="evidence" value="ECO:0007669"/>
    <property type="project" value="TreeGrafter"/>
</dbReference>
<evidence type="ECO:0000256" key="1">
    <source>
        <dbReference type="ARBA" id="ARBA00009437"/>
    </source>
</evidence>
<dbReference type="InterPro" id="IPR005119">
    <property type="entry name" value="LysR_subst-bd"/>
</dbReference>
<evidence type="ECO:0000313" key="7">
    <source>
        <dbReference type="Proteomes" id="UP000214973"/>
    </source>
</evidence>
<feature type="domain" description="HTH lysR-type" evidence="5">
    <location>
        <begin position="1"/>
        <end position="58"/>
    </location>
</feature>
<keyword evidence="4" id="KW-0804">Transcription</keyword>
<evidence type="ECO:0000313" key="6">
    <source>
        <dbReference type="EMBL" id="SNV61121.1"/>
    </source>
</evidence>
<dbReference type="Pfam" id="PF00126">
    <property type="entry name" value="HTH_1"/>
    <property type="match status" value="1"/>
</dbReference>
<dbReference type="Gene3D" id="3.40.190.10">
    <property type="entry name" value="Periplasmic binding protein-like II"/>
    <property type="match status" value="2"/>
</dbReference>
<dbReference type="Proteomes" id="UP000214973">
    <property type="component" value="Chromosome 1"/>
</dbReference>
<dbReference type="InterPro" id="IPR000847">
    <property type="entry name" value="LysR_HTH_N"/>
</dbReference>
<dbReference type="GO" id="GO:0003700">
    <property type="term" value="F:DNA-binding transcription factor activity"/>
    <property type="evidence" value="ECO:0007669"/>
    <property type="project" value="InterPro"/>
</dbReference>
<dbReference type="KEGG" id="vrm:44547418_00645"/>
<dbReference type="SUPFAM" id="SSF53850">
    <property type="entry name" value="Periplasmic binding protein-like II"/>
    <property type="match status" value="1"/>
</dbReference>
<organism evidence="6 7">
    <name type="scientific">Veillonella rodentium</name>
    <dbReference type="NCBI Taxonomy" id="248315"/>
    <lineage>
        <taxon>Bacteria</taxon>
        <taxon>Bacillati</taxon>
        <taxon>Bacillota</taxon>
        <taxon>Negativicutes</taxon>
        <taxon>Veillonellales</taxon>
        <taxon>Veillonellaceae</taxon>
        <taxon>Veillonella</taxon>
    </lineage>
</organism>
<evidence type="ECO:0000256" key="2">
    <source>
        <dbReference type="ARBA" id="ARBA00023015"/>
    </source>
</evidence>
<name>A0A239YPI3_9FIRM</name>
<evidence type="ECO:0000256" key="4">
    <source>
        <dbReference type="ARBA" id="ARBA00023163"/>
    </source>
</evidence>
<keyword evidence="7" id="KW-1185">Reference proteome</keyword>
<keyword evidence="2" id="KW-0805">Transcription regulation</keyword>
<dbReference type="Gene3D" id="1.10.10.10">
    <property type="entry name" value="Winged helix-like DNA-binding domain superfamily/Winged helix DNA-binding domain"/>
    <property type="match status" value="1"/>
</dbReference>
<dbReference type="Pfam" id="PF03466">
    <property type="entry name" value="LysR_substrate"/>
    <property type="match status" value="1"/>
</dbReference>
<accession>A0A239YPI3</accession>
<comment type="similarity">
    <text evidence="1">Belongs to the LysR transcriptional regulatory family.</text>
</comment>
<dbReference type="PANTHER" id="PTHR30346">
    <property type="entry name" value="TRANSCRIPTIONAL DUAL REGULATOR HCAR-RELATED"/>
    <property type="match status" value="1"/>
</dbReference>
<dbReference type="SUPFAM" id="SSF46785">
    <property type="entry name" value="Winged helix' DNA-binding domain"/>
    <property type="match status" value="1"/>
</dbReference>